<feature type="transmembrane region" description="Helical" evidence="6">
    <location>
        <begin position="212"/>
        <end position="228"/>
    </location>
</feature>
<dbReference type="SMART" id="SM00693">
    <property type="entry name" value="DysFN"/>
    <property type="match status" value="1"/>
</dbReference>
<dbReference type="GO" id="GO:0005778">
    <property type="term" value="C:peroxisomal membrane"/>
    <property type="evidence" value="ECO:0007669"/>
    <property type="project" value="UniProtKB-ARBA"/>
</dbReference>
<evidence type="ECO:0000256" key="2">
    <source>
        <dbReference type="ARBA" id="ARBA00022692"/>
    </source>
</evidence>
<evidence type="ECO:0000259" key="7">
    <source>
        <dbReference type="SMART" id="SM00693"/>
    </source>
</evidence>
<name>A0A2S4PNC5_9PEZI</name>
<evidence type="ECO:0000256" key="6">
    <source>
        <dbReference type="SAM" id="Phobius"/>
    </source>
</evidence>
<evidence type="ECO:0000313" key="8">
    <source>
        <dbReference type="EMBL" id="POS83514.1"/>
    </source>
</evidence>
<dbReference type="Pfam" id="PF06398">
    <property type="entry name" value="Pex24p"/>
    <property type="match status" value="1"/>
</dbReference>
<evidence type="ECO:0000256" key="5">
    <source>
        <dbReference type="SAM" id="MobiDB-lite"/>
    </source>
</evidence>
<feature type="transmembrane region" description="Helical" evidence="6">
    <location>
        <begin position="67"/>
        <end position="87"/>
    </location>
</feature>
<comment type="subcellular location">
    <subcellularLocation>
        <location evidence="1">Endomembrane system</location>
        <topology evidence="1">Multi-pass membrane protein</topology>
    </subcellularLocation>
</comment>
<feature type="compositionally biased region" description="Polar residues" evidence="5">
    <location>
        <begin position="1"/>
        <end position="10"/>
    </location>
</feature>
<keyword evidence="2 6" id="KW-0812">Transmembrane</keyword>
<accession>A0A2S4PNC5</accession>
<feature type="region of interest" description="Disordered" evidence="5">
    <location>
        <begin position="1"/>
        <end position="29"/>
    </location>
</feature>
<sequence length="454" mass="51983">MSSIPGSSQRDTNRGSIESDSHDAPTTAAFSPVNLSNSCSTTKRRSIIIVHQKSSLLITTPPQITRVLVYSHLILLPLNKVVGLVTWTSGDPWESFLLVVAFWATVLYGDKVIRYATPLVISLTLLLCIYTRQGTTNPFTIWAREQKFKKQTNTNSETSHVKHQVTLEEIVETLRIFTNRCHVLIDPFNDFFDKFELQTSRSISAKHWPNSLFLRLVLFSIAWIVLNLEPIQLITTKRFILFFGTLALTWHSQPNRVARAILWRNAILRRFCRSISGLQRTIPTPLSGLDEKSKPMSLSSEKTPLTQESVSSIHSLQNQNFSHSFGIKFTFSIYENQRRWVGLGWTTNLFAYERAAWTDEYLIPVPPKEQFKLPIVEDSSMAWKWVDGSIWMVEGVGEINEGGAKASDGADEKMGWIYYDNKWQHGRRGIDGWGCYTRRRKWYRDAELVEISAS</sequence>
<reference evidence="8 9" key="1">
    <citation type="submission" date="2017-10" db="EMBL/GenBank/DDBJ databases">
        <title>Development of genomic resources for the powdery mildew, Erysiphe pulchra.</title>
        <authorList>
            <person name="Wadl P.A."/>
            <person name="Mack B.M."/>
            <person name="Moore G."/>
            <person name="Beltz S.B."/>
        </authorList>
    </citation>
    <scope>NUCLEOTIDE SEQUENCE [LARGE SCALE GENOMIC DNA]</scope>
    <source>
        <strain evidence="8">Cflorida</strain>
    </source>
</reference>
<dbReference type="InterPro" id="IPR052646">
    <property type="entry name" value="Peroxisomal_PEX28-32"/>
</dbReference>
<dbReference type="Proteomes" id="UP000237438">
    <property type="component" value="Unassembled WGS sequence"/>
</dbReference>
<dbReference type="PANTHER" id="PTHR31679">
    <property type="entry name" value="PEROXISOMAL MEMBRANE PROTEIN PEX30-RELATED"/>
    <property type="match status" value="1"/>
</dbReference>
<organism evidence="8 9">
    <name type="scientific">Erysiphe pulchra</name>
    <dbReference type="NCBI Taxonomy" id="225359"/>
    <lineage>
        <taxon>Eukaryota</taxon>
        <taxon>Fungi</taxon>
        <taxon>Dikarya</taxon>
        <taxon>Ascomycota</taxon>
        <taxon>Pezizomycotina</taxon>
        <taxon>Leotiomycetes</taxon>
        <taxon>Erysiphales</taxon>
        <taxon>Erysiphaceae</taxon>
        <taxon>Erysiphe</taxon>
    </lineage>
</organism>
<dbReference type="EMBL" id="PEDP01001527">
    <property type="protein sequence ID" value="POS83514.1"/>
    <property type="molecule type" value="Genomic_DNA"/>
</dbReference>
<evidence type="ECO:0000256" key="1">
    <source>
        <dbReference type="ARBA" id="ARBA00004127"/>
    </source>
</evidence>
<keyword evidence="9" id="KW-1185">Reference proteome</keyword>
<proteinExistence type="predicted"/>
<feature type="domain" description="Peroxin/Ferlin" evidence="7">
    <location>
        <begin position="326"/>
        <end position="394"/>
    </location>
</feature>
<evidence type="ECO:0000256" key="3">
    <source>
        <dbReference type="ARBA" id="ARBA00022989"/>
    </source>
</evidence>
<feature type="non-terminal residue" evidence="8">
    <location>
        <position position="454"/>
    </location>
</feature>
<dbReference type="InterPro" id="IPR010482">
    <property type="entry name" value="TECPR1-like_DysF"/>
</dbReference>
<dbReference type="STRING" id="225359.A0A2S4PNC5"/>
<feature type="transmembrane region" description="Helical" evidence="6">
    <location>
        <begin position="116"/>
        <end position="133"/>
    </location>
</feature>
<dbReference type="InterPro" id="IPR006614">
    <property type="entry name" value="Peroxin/Ferlin"/>
</dbReference>
<evidence type="ECO:0000256" key="4">
    <source>
        <dbReference type="ARBA" id="ARBA00023136"/>
    </source>
</evidence>
<dbReference type="AlphaFoldDB" id="A0A2S4PNC5"/>
<dbReference type="GO" id="GO:0007031">
    <property type="term" value="P:peroxisome organization"/>
    <property type="evidence" value="ECO:0007669"/>
    <property type="project" value="TreeGrafter"/>
</dbReference>
<dbReference type="GO" id="GO:0012505">
    <property type="term" value="C:endomembrane system"/>
    <property type="evidence" value="ECO:0007669"/>
    <property type="project" value="UniProtKB-SubCell"/>
</dbReference>
<dbReference type="PANTHER" id="PTHR31679:SF2">
    <property type="entry name" value="PEROXISOMAL MEMBRANE PROTEIN PEX30-RELATED"/>
    <property type="match status" value="1"/>
</dbReference>
<gene>
    <name evidence="8" type="ORF">EPUL_004711</name>
</gene>
<feature type="compositionally biased region" description="Basic and acidic residues" evidence="5">
    <location>
        <begin position="11"/>
        <end position="23"/>
    </location>
</feature>
<comment type="caution">
    <text evidence="8">The sequence shown here is derived from an EMBL/GenBank/DDBJ whole genome shotgun (WGS) entry which is preliminary data.</text>
</comment>
<keyword evidence="4 6" id="KW-0472">Membrane</keyword>
<protein>
    <recommendedName>
        <fullName evidence="7">Peroxin/Ferlin domain-containing protein</fullName>
    </recommendedName>
</protein>
<dbReference type="OrthoDB" id="5586090at2759"/>
<evidence type="ECO:0000313" key="9">
    <source>
        <dbReference type="Proteomes" id="UP000237438"/>
    </source>
</evidence>
<keyword evidence="3 6" id="KW-1133">Transmembrane helix</keyword>